<accession>A0A4Q5LQX9</accession>
<dbReference type="RefSeq" id="WP_129874631.1">
    <property type="nucleotide sequence ID" value="NZ_SEWG01000001.1"/>
</dbReference>
<name>A0A4Q5LQX9_9SPHI</name>
<comment type="caution">
    <text evidence="1">The sequence shown here is derived from an EMBL/GenBank/DDBJ whole genome shotgun (WGS) entry which is preliminary data.</text>
</comment>
<protein>
    <recommendedName>
        <fullName evidence="3">Glyoxalase</fullName>
    </recommendedName>
</protein>
<evidence type="ECO:0000313" key="2">
    <source>
        <dbReference type="Proteomes" id="UP000293331"/>
    </source>
</evidence>
<dbReference type="Proteomes" id="UP000293331">
    <property type="component" value="Unassembled WGS sequence"/>
</dbReference>
<proteinExistence type="predicted"/>
<keyword evidence="2" id="KW-1185">Reference proteome</keyword>
<dbReference type="OrthoDB" id="9978919at2"/>
<dbReference type="EMBL" id="SEWG01000001">
    <property type="protein sequence ID" value="RYU91901.1"/>
    <property type="molecule type" value="Genomic_DNA"/>
</dbReference>
<dbReference type="AlphaFoldDB" id="A0A4Q5LQX9"/>
<sequence length="91" mass="10340">MPATIKAVVFKTPQLKASRMFFEEVLKLPIKESSVRHFVIYSKGIRLVFVESLSNFEVEIYINDPSKSPTIPDLENYTDSNGIRVVIAAHK</sequence>
<evidence type="ECO:0008006" key="3">
    <source>
        <dbReference type="Google" id="ProtNLM"/>
    </source>
</evidence>
<gene>
    <name evidence="1" type="ORF">EWM62_00205</name>
</gene>
<organism evidence="1 2">
    <name type="scientific">Mucilaginibacter terrigena</name>
    <dbReference type="NCBI Taxonomy" id="2492395"/>
    <lineage>
        <taxon>Bacteria</taxon>
        <taxon>Pseudomonadati</taxon>
        <taxon>Bacteroidota</taxon>
        <taxon>Sphingobacteriia</taxon>
        <taxon>Sphingobacteriales</taxon>
        <taxon>Sphingobacteriaceae</taxon>
        <taxon>Mucilaginibacter</taxon>
    </lineage>
</organism>
<reference evidence="1 2" key="1">
    <citation type="submission" date="2019-02" db="EMBL/GenBank/DDBJ databases">
        <title>Bacterial novel species Mucilaginibacter sp. 17JY9-4 isolated from soil.</title>
        <authorList>
            <person name="Jung H.-Y."/>
        </authorList>
    </citation>
    <scope>NUCLEOTIDE SEQUENCE [LARGE SCALE GENOMIC DNA]</scope>
    <source>
        <strain evidence="1 2">17JY9-4</strain>
    </source>
</reference>
<evidence type="ECO:0000313" key="1">
    <source>
        <dbReference type="EMBL" id="RYU91901.1"/>
    </source>
</evidence>